<gene>
    <name evidence="1" type="ORF">JCM15548_14500</name>
</gene>
<evidence type="ECO:0008006" key="3">
    <source>
        <dbReference type="Google" id="ProtNLM"/>
    </source>
</evidence>
<dbReference type="OrthoDB" id="1027517at2"/>
<reference evidence="1 2" key="1">
    <citation type="journal article" date="2015" name="Microbes Environ.">
        <title>Distribution and evolution of nitrogen fixation genes in the phylum bacteroidetes.</title>
        <authorList>
            <person name="Inoue J."/>
            <person name="Oshima K."/>
            <person name="Suda W."/>
            <person name="Sakamoto M."/>
            <person name="Iino T."/>
            <person name="Noda S."/>
            <person name="Hongoh Y."/>
            <person name="Hattori M."/>
            <person name="Ohkuma M."/>
        </authorList>
    </citation>
    <scope>NUCLEOTIDE SEQUENCE [LARGE SCALE GENOMIC DNA]</scope>
    <source>
        <strain evidence="1">JCM 15548</strain>
    </source>
</reference>
<evidence type="ECO:0000313" key="2">
    <source>
        <dbReference type="Proteomes" id="UP000032900"/>
    </source>
</evidence>
<dbReference type="RefSeq" id="WP_062128601.1">
    <property type="nucleotide sequence ID" value="NZ_BAZW01000082.1"/>
</dbReference>
<accession>A0A0E9LQY6</accession>
<dbReference type="AlphaFoldDB" id="A0A0E9LQY6"/>
<dbReference type="GO" id="GO:0033104">
    <property type="term" value="C:type VI protein secretion system complex"/>
    <property type="evidence" value="ECO:0007669"/>
    <property type="project" value="InterPro"/>
</dbReference>
<dbReference type="Pfam" id="PF17642">
    <property type="entry name" value="TssD"/>
    <property type="match status" value="1"/>
</dbReference>
<name>A0A0E9LQY6_9BACT</name>
<proteinExistence type="predicted"/>
<organism evidence="1 2">
    <name type="scientific">Geofilum rubicundum JCM 15548</name>
    <dbReference type="NCBI Taxonomy" id="1236989"/>
    <lineage>
        <taxon>Bacteria</taxon>
        <taxon>Pseudomonadati</taxon>
        <taxon>Bacteroidota</taxon>
        <taxon>Bacteroidia</taxon>
        <taxon>Marinilabiliales</taxon>
        <taxon>Marinilabiliaceae</taxon>
        <taxon>Geofilum</taxon>
    </lineage>
</organism>
<dbReference type="Proteomes" id="UP000032900">
    <property type="component" value="Unassembled WGS sequence"/>
</dbReference>
<dbReference type="STRING" id="1236989.JCM15548_14500"/>
<dbReference type="EMBL" id="BAZW01000082">
    <property type="protein sequence ID" value="GAO27659.1"/>
    <property type="molecule type" value="Genomic_DNA"/>
</dbReference>
<dbReference type="InterPro" id="IPR041408">
    <property type="entry name" value="Hcp_Tssd"/>
</dbReference>
<protein>
    <recommendedName>
        <fullName evidence="3">Type VI secretion system needle protein Hcp</fullName>
    </recommendedName>
</protein>
<sequence>MFGHKCFLRIGQLNDASLATLTNDGYELMTCSYSFAQGTDQNGQAQTEVVGGIIDIVYPNIPTKELTEWMKVSGRYLSGAIVICDADGIPIEKVHFEDAACVGMEINFTETGSTYATTSFTLSARKLAIGTADKINRWVNLKN</sequence>
<comment type="caution">
    <text evidence="1">The sequence shown here is derived from an EMBL/GenBank/DDBJ whole genome shotgun (WGS) entry which is preliminary data.</text>
</comment>
<evidence type="ECO:0000313" key="1">
    <source>
        <dbReference type="EMBL" id="GAO27659.1"/>
    </source>
</evidence>
<keyword evidence="2" id="KW-1185">Reference proteome</keyword>